<name>A0A923LI81_9FIRM</name>
<gene>
    <name evidence="1" type="ORF">H8S37_07635</name>
</gene>
<dbReference type="PANTHER" id="PTHR36848:SF2">
    <property type="entry name" value="SECRETED PROTEIN"/>
    <property type="match status" value="1"/>
</dbReference>
<keyword evidence="2" id="KW-1185">Reference proteome</keyword>
<dbReference type="Gene3D" id="3.40.50.880">
    <property type="match status" value="1"/>
</dbReference>
<dbReference type="AlphaFoldDB" id="A0A923LI81"/>
<proteinExistence type="predicted"/>
<comment type="caution">
    <text evidence="1">The sequence shown here is derived from an EMBL/GenBank/DDBJ whole genome shotgun (WGS) entry which is preliminary data.</text>
</comment>
<protein>
    <recommendedName>
        <fullName evidence="3">Glycoside hydrolase</fullName>
    </recommendedName>
</protein>
<accession>A0A923LI81</accession>
<dbReference type="EMBL" id="JACOPF010000001">
    <property type="protein sequence ID" value="MBC5688793.1"/>
    <property type="molecule type" value="Genomic_DNA"/>
</dbReference>
<dbReference type="Proteomes" id="UP000652477">
    <property type="component" value="Unassembled WGS sequence"/>
</dbReference>
<dbReference type="InterPro" id="IPR053161">
    <property type="entry name" value="Ulvan_degrading_GH"/>
</dbReference>
<dbReference type="RefSeq" id="WP_186875387.1">
    <property type="nucleotide sequence ID" value="NZ_JACOPF010000001.1"/>
</dbReference>
<dbReference type="InterPro" id="IPR029062">
    <property type="entry name" value="Class_I_gatase-like"/>
</dbReference>
<organism evidence="1 2">
    <name type="scientific">Mediterraneibacter hominis</name>
    <dbReference type="NCBI Taxonomy" id="2763054"/>
    <lineage>
        <taxon>Bacteria</taxon>
        <taxon>Bacillati</taxon>
        <taxon>Bacillota</taxon>
        <taxon>Clostridia</taxon>
        <taxon>Lachnospirales</taxon>
        <taxon>Lachnospiraceae</taxon>
        <taxon>Mediterraneibacter</taxon>
    </lineage>
</organism>
<evidence type="ECO:0000313" key="2">
    <source>
        <dbReference type="Proteomes" id="UP000652477"/>
    </source>
</evidence>
<dbReference type="PANTHER" id="PTHR36848">
    <property type="entry name" value="DNA-BINDING PROTEIN (PUTATIVE SECRETED PROTEIN)-RELATED"/>
    <property type="match status" value="1"/>
</dbReference>
<evidence type="ECO:0000313" key="1">
    <source>
        <dbReference type="EMBL" id="MBC5688793.1"/>
    </source>
</evidence>
<evidence type="ECO:0008006" key="3">
    <source>
        <dbReference type="Google" id="ProtNLM"/>
    </source>
</evidence>
<reference evidence="1" key="1">
    <citation type="submission" date="2020-08" db="EMBL/GenBank/DDBJ databases">
        <title>Genome public.</title>
        <authorList>
            <person name="Liu C."/>
            <person name="Sun Q."/>
        </authorList>
    </citation>
    <scope>NUCLEOTIDE SEQUENCE</scope>
    <source>
        <strain evidence="1">NSJ-55</strain>
    </source>
</reference>
<sequence>MAEKKITEEFLNPPAKYRGTPFWAWNAKMDRDILKEQIDCFKKMGMGGFCIHCRIGLDTEYMGEEFMELVKFCNAYGKKQGLYTWLYDEDKWPSGYGAGRVTVDERYRSRYLLFSDREYPDGDFSREKNPPTRLVLNGKIKKLADYAVSEENGYLKTYRFLGNKKDGEEEKKLETQEKLWHAYLVISGNSSWFNNQTYLDTLNEKAAEEFLHVTHTVYAASLQEEFSKSIPAVFTDEPQFILKETLSGSSAVREAGIPYTDDFAETFRKREGVSFLENLPRLFWETEDKKDYSFRWKYHEHIAYRFCTGFMDTLGNWCARHQIALTGHVMNEPTLEEQTRAVGEVMRTYQSFQIPGIDMLAWRTEHTTAKQAQSAANQKGLPGITSELYGVTNWDFDFRGYKAIGDWQAALGVTNRVHHLTWYSMGGEAKRDYPPSIGVQSPWYEEYRLIEDYFARIRLVMEQGKPCVHIGVLHPVESCWMWLGSEEHTGRERKELERKFQEFIRWMLFGKLDFDYIAESTLPEQYRETESKFCVGKMQYDIVIVAGMDTMRSSTLDILERFKSRGGRILFVGRTPRYIDAIENKRAGEFASFCEHIPWEKEALYDTLEKHREIEVLDENGQREETLLYRLCQEQERQYLFLASGQPKKAYGLPKESILTVKIKGEWDVLVRDAKTGESFPAAKENVFPENRCIHHAEGEAWTCYRWKRFEQDSLLLELNRSEKAKKREAESSRDENVVSQEQERREIYRGLLPEPTALILEEENVLLLDKARYRLDKEAWEETEDILKADDILRKRLVYPLRTESQPQPWLTKKKACTHTVTFQFSVESDVECEGKLAAEGKVKRLLLNGKAASVRPEGWYVDRCLQIYKAGSIVRGENILELEVEFGEKENLEWCYLLGEFSVRLAGAKAKLISMDRQMRYGDYSVQGLPFYGGNLWLETNVQLPGGTVEIEIPQYSAPLLKVCMDDRETFIVEAPYRAVFKDMKEGEHTVRICCYGNRFNTFGQLHNCDPEEVYFGPKTWRTSAAAWCPQYRIKPAGILTTPKVHVYTQEKGTKAKGK</sequence>